<reference evidence="2 3" key="1">
    <citation type="journal article" date="2022" name="Allergy">
        <title>Genome assembly and annotation of Periplaneta americana reveal a comprehensive cockroach allergen profile.</title>
        <authorList>
            <person name="Wang L."/>
            <person name="Xiong Q."/>
            <person name="Saelim N."/>
            <person name="Wang L."/>
            <person name="Nong W."/>
            <person name="Wan A.T."/>
            <person name="Shi M."/>
            <person name="Liu X."/>
            <person name="Cao Q."/>
            <person name="Hui J.H.L."/>
            <person name="Sookrung N."/>
            <person name="Leung T.F."/>
            <person name="Tungtrongchitr A."/>
            <person name="Tsui S.K.W."/>
        </authorList>
    </citation>
    <scope>NUCLEOTIDE SEQUENCE [LARGE SCALE GENOMIC DNA]</scope>
    <source>
        <strain evidence="2">PWHHKU_190912</strain>
    </source>
</reference>
<protein>
    <submittedName>
        <fullName evidence="2">Uncharacterized protein</fullName>
    </submittedName>
</protein>
<evidence type="ECO:0000313" key="2">
    <source>
        <dbReference type="EMBL" id="KAJ4436625.1"/>
    </source>
</evidence>
<proteinExistence type="predicted"/>
<dbReference type="PANTHER" id="PTHR46060">
    <property type="entry name" value="MARINER MOS1 TRANSPOSASE-LIKE PROTEIN"/>
    <property type="match status" value="1"/>
</dbReference>
<sequence>MSPGSITESYPAFAHIGLRENPGKNLNHVTCPNRESNPGHLISRPDTLTVTPQMWTASCESWMKNLVVPPLVAITAATLSGMLSTSLCRISTGMRRHSYWNLALSWTMEVHLPRPQSPVQFVPKVLSGIEIRTLCRPVQSVNIIVCIPLHSSRRNMRPTSNVQPSARLQEEWRRIPVDVLHKLVESMPDRVAAVTATRGGTMRFKGGRESVEDNPRSDRPSSSKTNENIAKVHDIVRSDRRLKIREMVDELSLSLYAVQSILTEDLNMRQPSFRKLLPDEQNNTDFKYPKN</sequence>
<keyword evidence="3" id="KW-1185">Reference proteome</keyword>
<accession>A0ABQ8SSC6</accession>
<evidence type="ECO:0000256" key="1">
    <source>
        <dbReference type="SAM" id="MobiDB-lite"/>
    </source>
</evidence>
<dbReference type="EMBL" id="JAJSOF020000021">
    <property type="protein sequence ID" value="KAJ4436625.1"/>
    <property type="molecule type" value="Genomic_DNA"/>
</dbReference>
<dbReference type="Gene3D" id="3.30.420.10">
    <property type="entry name" value="Ribonuclease H-like superfamily/Ribonuclease H"/>
    <property type="match status" value="1"/>
</dbReference>
<organism evidence="2 3">
    <name type="scientific">Periplaneta americana</name>
    <name type="common">American cockroach</name>
    <name type="synonym">Blatta americana</name>
    <dbReference type="NCBI Taxonomy" id="6978"/>
    <lineage>
        <taxon>Eukaryota</taxon>
        <taxon>Metazoa</taxon>
        <taxon>Ecdysozoa</taxon>
        <taxon>Arthropoda</taxon>
        <taxon>Hexapoda</taxon>
        <taxon>Insecta</taxon>
        <taxon>Pterygota</taxon>
        <taxon>Neoptera</taxon>
        <taxon>Polyneoptera</taxon>
        <taxon>Dictyoptera</taxon>
        <taxon>Blattodea</taxon>
        <taxon>Blattoidea</taxon>
        <taxon>Blattidae</taxon>
        <taxon>Blattinae</taxon>
        <taxon>Periplaneta</taxon>
    </lineage>
</organism>
<gene>
    <name evidence="2" type="ORF">ANN_16756</name>
</gene>
<name>A0ABQ8SSC6_PERAM</name>
<dbReference type="InterPro" id="IPR052709">
    <property type="entry name" value="Transposase-MT_Hybrid"/>
</dbReference>
<dbReference type="Proteomes" id="UP001148838">
    <property type="component" value="Unassembled WGS sequence"/>
</dbReference>
<dbReference type="InterPro" id="IPR036397">
    <property type="entry name" value="RNaseH_sf"/>
</dbReference>
<evidence type="ECO:0000313" key="3">
    <source>
        <dbReference type="Proteomes" id="UP001148838"/>
    </source>
</evidence>
<feature type="compositionally biased region" description="Basic and acidic residues" evidence="1">
    <location>
        <begin position="206"/>
        <end position="221"/>
    </location>
</feature>
<comment type="caution">
    <text evidence="2">The sequence shown here is derived from an EMBL/GenBank/DDBJ whole genome shotgun (WGS) entry which is preliminary data.</text>
</comment>
<dbReference type="PANTHER" id="PTHR46060:SF1">
    <property type="entry name" value="MARINER MOS1 TRANSPOSASE-LIKE PROTEIN"/>
    <property type="match status" value="1"/>
</dbReference>
<feature type="region of interest" description="Disordered" evidence="1">
    <location>
        <begin position="200"/>
        <end position="231"/>
    </location>
</feature>